<dbReference type="AlphaFoldDB" id="A0A0K2UU92"/>
<dbReference type="PROSITE" id="PS01022">
    <property type="entry name" value="PTR2_1"/>
    <property type="match status" value="1"/>
</dbReference>
<feature type="transmembrane region" description="Helical" evidence="11">
    <location>
        <begin position="153"/>
        <end position="171"/>
    </location>
</feature>
<dbReference type="PANTHER" id="PTHR11654">
    <property type="entry name" value="OLIGOPEPTIDE TRANSPORTER-RELATED"/>
    <property type="match status" value="1"/>
</dbReference>
<name>A0A0K2UU92_LEPSM</name>
<keyword evidence="5" id="KW-0571">Peptide transport</keyword>
<feature type="transmembrane region" description="Helical" evidence="11">
    <location>
        <begin position="638"/>
        <end position="659"/>
    </location>
</feature>
<dbReference type="GO" id="GO:0016020">
    <property type="term" value="C:membrane"/>
    <property type="evidence" value="ECO:0007669"/>
    <property type="project" value="UniProtKB-SubCell"/>
</dbReference>
<feature type="transmembrane region" description="Helical" evidence="11">
    <location>
        <begin position="578"/>
        <end position="598"/>
    </location>
</feature>
<keyword evidence="6" id="KW-0653">Protein transport</keyword>
<feature type="transmembrane region" description="Helical" evidence="11">
    <location>
        <begin position="348"/>
        <end position="366"/>
    </location>
</feature>
<feature type="transmembrane region" description="Helical" evidence="11">
    <location>
        <begin position="112"/>
        <end position="133"/>
    </location>
</feature>
<evidence type="ECO:0000256" key="1">
    <source>
        <dbReference type="ARBA" id="ARBA00004141"/>
    </source>
</evidence>
<dbReference type="GO" id="GO:0006857">
    <property type="term" value="P:oligopeptide transport"/>
    <property type="evidence" value="ECO:0007669"/>
    <property type="project" value="InterPro"/>
</dbReference>
<feature type="transmembrane region" description="Helical" evidence="11">
    <location>
        <begin position="191"/>
        <end position="209"/>
    </location>
</feature>
<dbReference type="GO" id="GO:0015031">
    <property type="term" value="P:protein transport"/>
    <property type="evidence" value="ECO:0007669"/>
    <property type="project" value="UniProtKB-KW"/>
</dbReference>
<organism evidence="12">
    <name type="scientific">Lepeophtheirus salmonis</name>
    <name type="common">Salmon louse</name>
    <name type="synonym">Caligus salmonis</name>
    <dbReference type="NCBI Taxonomy" id="72036"/>
    <lineage>
        <taxon>Eukaryota</taxon>
        <taxon>Metazoa</taxon>
        <taxon>Ecdysozoa</taxon>
        <taxon>Arthropoda</taxon>
        <taxon>Crustacea</taxon>
        <taxon>Multicrustacea</taxon>
        <taxon>Hexanauplia</taxon>
        <taxon>Copepoda</taxon>
        <taxon>Siphonostomatoida</taxon>
        <taxon>Caligidae</taxon>
        <taxon>Lepeophtheirus</taxon>
    </lineage>
</organism>
<keyword evidence="4 10" id="KW-0812">Transmembrane</keyword>
<dbReference type="EMBL" id="HACA01023921">
    <property type="protein sequence ID" value="CDW41282.1"/>
    <property type="molecule type" value="Transcribed_RNA"/>
</dbReference>
<evidence type="ECO:0000256" key="3">
    <source>
        <dbReference type="ARBA" id="ARBA00022448"/>
    </source>
</evidence>
<evidence type="ECO:0000256" key="11">
    <source>
        <dbReference type="SAM" id="Phobius"/>
    </source>
</evidence>
<dbReference type="CDD" id="cd17347">
    <property type="entry name" value="MFS_SLC15A1_2_like"/>
    <property type="match status" value="1"/>
</dbReference>
<evidence type="ECO:0000256" key="2">
    <source>
        <dbReference type="ARBA" id="ARBA00005982"/>
    </source>
</evidence>
<reference evidence="12" key="1">
    <citation type="submission" date="2014-05" db="EMBL/GenBank/DDBJ databases">
        <authorList>
            <person name="Chronopoulou M."/>
        </authorList>
    </citation>
    <scope>NUCLEOTIDE SEQUENCE</scope>
    <source>
        <tissue evidence="12">Whole organism</tissue>
    </source>
</reference>
<keyword evidence="3 10" id="KW-0813">Transport</keyword>
<proteinExistence type="inferred from homology"/>
<evidence type="ECO:0000256" key="10">
    <source>
        <dbReference type="RuleBase" id="RU003755"/>
    </source>
</evidence>
<comment type="similarity">
    <text evidence="2 10">Belongs to the major facilitator superfamily. Proton-dependent oligopeptide transporter (POT/PTR) (TC 2.A.17) family.</text>
</comment>
<dbReference type="Pfam" id="PF00854">
    <property type="entry name" value="PTR2"/>
    <property type="match status" value="2"/>
</dbReference>
<dbReference type="PROSITE" id="PS01023">
    <property type="entry name" value="PTR2_2"/>
    <property type="match status" value="1"/>
</dbReference>
<dbReference type="EMBL" id="HACA01023920">
    <property type="protein sequence ID" value="CDW41281.1"/>
    <property type="molecule type" value="Transcribed_RNA"/>
</dbReference>
<dbReference type="InterPro" id="IPR000109">
    <property type="entry name" value="POT_fam"/>
</dbReference>
<evidence type="ECO:0000256" key="6">
    <source>
        <dbReference type="ARBA" id="ARBA00022927"/>
    </source>
</evidence>
<evidence type="ECO:0000256" key="5">
    <source>
        <dbReference type="ARBA" id="ARBA00022856"/>
    </source>
</evidence>
<comment type="subcellular location">
    <subcellularLocation>
        <location evidence="1 10">Membrane</location>
        <topology evidence="1 10">Multi-pass membrane protein</topology>
    </subcellularLocation>
</comment>
<dbReference type="GO" id="GO:0022857">
    <property type="term" value="F:transmembrane transporter activity"/>
    <property type="evidence" value="ECO:0007669"/>
    <property type="project" value="InterPro"/>
</dbReference>
<dbReference type="InterPro" id="IPR036259">
    <property type="entry name" value="MFS_trans_sf"/>
</dbReference>
<dbReference type="OrthoDB" id="8904098at2759"/>
<feature type="transmembrane region" description="Helical" evidence="11">
    <location>
        <begin position="56"/>
        <end position="74"/>
    </location>
</feature>
<dbReference type="Gene3D" id="1.20.1250.20">
    <property type="entry name" value="MFS general substrate transporter like domains"/>
    <property type="match status" value="2"/>
</dbReference>
<dbReference type="SUPFAM" id="SSF103473">
    <property type="entry name" value="MFS general substrate transporter"/>
    <property type="match status" value="1"/>
</dbReference>
<dbReference type="InterPro" id="IPR018456">
    <property type="entry name" value="PTR2_symporter_CS"/>
</dbReference>
<dbReference type="FunFam" id="1.20.1250.20:FF:000049">
    <property type="entry name" value="Solute carrier family 15 member 2"/>
    <property type="match status" value="1"/>
</dbReference>
<keyword evidence="8 11" id="KW-0472">Membrane</keyword>
<evidence type="ECO:0000313" key="12">
    <source>
        <dbReference type="EMBL" id="CDW41281.1"/>
    </source>
</evidence>
<feature type="transmembrane region" description="Helical" evidence="11">
    <location>
        <begin position="316"/>
        <end position="336"/>
    </location>
</feature>
<feature type="transmembrane region" description="Helical" evidence="11">
    <location>
        <begin position="610"/>
        <end position="632"/>
    </location>
</feature>
<protein>
    <recommendedName>
        <fullName evidence="9">Oligopeptide transporter 1</fullName>
    </recommendedName>
</protein>
<accession>A0A0K2UU92</accession>
<evidence type="ECO:0000256" key="9">
    <source>
        <dbReference type="ARBA" id="ARBA00078114"/>
    </source>
</evidence>
<feature type="transmembrane region" description="Helical" evidence="11">
    <location>
        <begin position="86"/>
        <end position="106"/>
    </location>
</feature>
<keyword evidence="7 11" id="KW-1133">Transmembrane helix</keyword>
<evidence type="ECO:0000256" key="7">
    <source>
        <dbReference type="ARBA" id="ARBA00022989"/>
    </source>
</evidence>
<evidence type="ECO:0000256" key="4">
    <source>
        <dbReference type="ARBA" id="ARBA00022692"/>
    </source>
</evidence>
<evidence type="ECO:0000256" key="8">
    <source>
        <dbReference type="ARBA" id="ARBA00023136"/>
    </source>
</evidence>
<sequence>MSKEELGKDMLGYPKQVFFILGNEFCERFSFYGMRAVLSKYLKDDLKFSEDTSTSIFHAFGFLAYFTPIFGAILADNYIGKFKTIFYVSIIYVFGHLIKTIGATPVPFSAQVAMSFVGLILIAIGTGGIKPCVASFGGDQFTLPEQQNHLEKFFYIFYLSINVGSFFGTLLTPKFRKDVYCFGKESCYPLAFGFPALLMAVALILFLLGKPFYKSVEPQGNILLKVLKVYSRGISQRFKSSKTKVSHWLDRSKDKFDHQLVEESKILLKIFALYLPLPVFWTLFDQQGSRWVFQGNKMNGWSDIIGEVKPDQMSTINPFLIVILIPLFNFAVYPVLNKLNILTKPLHRMFLGGMLAALAFVASAVLQQTIKSYNSPFYEDSHGNYYVMNASPCKTSTYFMQHDIEVIENGTSAVHSMEPGMLNINIKDAQLPCLSTLSIEDSFDIKVGEFSVFLLHGSPDQLYLTKILEDTQLKRGHAKTMVIGDQSSQIVIKQLKDANTISLNLTQKLDNGLFASEFTALAKGKYSITQDEKEFGAFEVKEINSIVHIYIESQSERIEVFEEHGFVNVHIFWQVPQYVILTVGEILFSVTGLEFSYSQAPTSMKAVVQAAWLVTNALGNVLVIIVSGVHAFNRVTELIFFSILMAICMIIFLGLGYYLGFMSKKVPEANEPVEKETETSSL</sequence>